<dbReference type="InterPro" id="IPR000073">
    <property type="entry name" value="AB_hydrolase_1"/>
</dbReference>
<proteinExistence type="predicted"/>
<dbReference type="AlphaFoldDB" id="A0A382VHH7"/>
<evidence type="ECO:0000313" key="3">
    <source>
        <dbReference type="EMBL" id="SVD45937.1"/>
    </source>
</evidence>
<dbReference type="PANTHER" id="PTHR43194">
    <property type="entry name" value="HYDROLASE ALPHA/BETA FOLD FAMILY"/>
    <property type="match status" value="1"/>
</dbReference>
<evidence type="ECO:0000259" key="2">
    <source>
        <dbReference type="Pfam" id="PF00561"/>
    </source>
</evidence>
<organism evidence="3">
    <name type="scientific">marine metagenome</name>
    <dbReference type="NCBI Taxonomy" id="408172"/>
    <lineage>
        <taxon>unclassified sequences</taxon>
        <taxon>metagenomes</taxon>
        <taxon>ecological metagenomes</taxon>
    </lineage>
</organism>
<dbReference type="SUPFAM" id="SSF53474">
    <property type="entry name" value="alpha/beta-Hydrolases"/>
    <property type="match status" value="1"/>
</dbReference>
<dbReference type="InterPro" id="IPR050228">
    <property type="entry name" value="Carboxylesterase_BioH"/>
</dbReference>
<evidence type="ECO:0000256" key="1">
    <source>
        <dbReference type="SAM" id="MobiDB-lite"/>
    </source>
</evidence>
<protein>
    <recommendedName>
        <fullName evidence="2">AB hydrolase-1 domain-containing protein</fullName>
    </recommendedName>
</protein>
<name>A0A382VHH7_9ZZZZ</name>
<sequence>MGKHNLKVASTLYTKDGTAFKSYGDQHSPLIFIHGVGMRGDVWAPQVEYFSNDYQVITYDFLGHGESPLPPEEPVLDDYVEQLNNLLKHLDVALISLVGHSMGALISVAFALRYPDKVKALVPINIAFNRSEEAQKGVLNRANQILQTNKILNIEQTLERWFKNKTSVDDLKKIDKVRNWLANASPQGYGRAYRLFALSDKVFLNKLSQLRPPVLYLTGDEDPNSTPAMSQQMAEETPNGSSNSLTGEAHMMSYIA</sequence>
<feature type="compositionally biased region" description="Polar residues" evidence="1">
    <location>
        <begin position="224"/>
        <end position="246"/>
    </location>
</feature>
<feature type="region of interest" description="Disordered" evidence="1">
    <location>
        <begin position="219"/>
        <end position="247"/>
    </location>
</feature>
<dbReference type="PANTHER" id="PTHR43194:SF2">
    <property type="entry name" value="PEROXISOMAL MEMBRANE PROTEIN LPX1"/>
    <property type="match status" value="1"/>
</dbReference>
<dbReference type="InterPro" id="IPR029058">
    <property type="entry name" value="AB_hydrolase_fold"/>
</dbReference>
<feature type="non-terminal residue" evidence="3">
    <location>
        <position position="256"/>
    </location>
</feature>
<feature type="domain" description="AB hydrolase-1" evidence="2">
    <location>
        <begin position="29"/>
        <end position="240"/>
    </location>
</feature>
<dbReference type="Gene3D" id="3.40.50.1820">
    <property type="entry name" value="alpha/beta hydrolase"/>
    <property type="match status" value="1"/>
</dbReference>
<accession>A0A382VHH7</accession>
<gene>
    <name evidence="3" type="ORF">METZ01_LOCUS398791</name>
</gene>
<reference evidence="3" key="1">
    <citation type="submission" date="2018-05" db="EMBL/GenBank/DDBJ databases">
        <authorList>
            <person name="Lanie J.A."/>
            <person name="Ng W.-L."/>
            <person name="Kazmierczak K.M."/>
            <person name="Andrzejewski T.M."/>
            <person name="Davidsen T.M."/>
            <person name="Wayne K.J."/>
            <person name="Tettelin H."/>
            <person name="Glass J.I."/>
            <person name="Rusch D."/>
            <person name="Podicherti R."/>
            <person name="Tsui H.-C.T."/>
            <person name="Winkler M.E."/>
        </authorList>
    </citation>
    <scope>NUCLEOTIDE SEQUENCE</scope>
</reference>
<dbReference type="PRINTS" id="PR00111">
    <property type="entry name" value="ABHYDROLASE"/>
</dbReference>
<dbReference type="Pfam" id="PF00561">
    <property type="entry name" value="Abhydrolase_1"/>
    <property type="match status" value="1"/>
</dbReference>
<dbReference type="EMBL" id="UINC01152006">
    <property type="protein sequence ID" value="SVD45937.1"/>
    <property type="molecule type" value="Genomic_DNA"/>
</dbReference>